<evidence type="ECO:0000313" key="1">
    <source>
        <dbReference type="EMBL" id="TCZ73783.1"/>
    </source>
</evidence>
<sequence>MTGEGQRRRVIGIRDLNRALLARQMLLQRAPISALEAIERLCGMQSQTPNAPYFGLWTRLEGFRQEQLSQLLQDRQVVRIALMRSTIHLVSSNDCLELRPWLQSALDRSLKAAFGKRLAGVDLVRLAEAGRKLVEEKPMTFKELGSRLRAEWPEHAPEALAAAVRNAVPLVQTPPRGLWGNSGQSTHTSVEAWLNQPLNLQYSSEKMIKRYLAAFGPATIQDIEAWSGLTRIRKEIEYMRHQLVTYQDEQGAELFDLPDTPLPESDMEPPARFLGEYDNILLSHANRNRIMDEVTRKRVITSNGIVHSTILLDGFVAGKWKHRQDKGNSALIIQPFRRLTQREQIALSEEGERLLEFSTSTASREIVFEPAL</sequence>
<comment type="caution">
    <text evidence="1">The sequence shown here is derived from an EMBL/GenBank/DDBJ whole genome shotgun (WGS) entry which is preliminary data.</text>
</comment>
<name>A0A4R4E4K7_9BACL</name>
<organism evidence="1 2">
    <name type="scientific">Paenibacillus albiflavus</name>
    <dbReference type="NCBI Taxonomy" id="2545760"/>
    <lineage>
        <taxon>Bacteria</taxon>
        <taxon>Bacillati</taxon>
        <taxon>Bacillota</taxon>
        <taxon>Bacilli</taxon>
        <taxon>Bacillales</taxon>
        <taxon>Paenibacillaceae</taxon>
        <taxon>Paenibacillus</taxon>
    </lineage>
</organism>
<dbReference type="GO" id="GO:0003677">
    <property type="term" value="F:DNA binding"/>
    <property type="evidence" value="ECO:0007669"/>
    <property type="project" value="UniProtKB-KW"/>
</dbReference>
<dbReference type="InterPro" id="IPR009351">
    <property type="entry name" value="AlkZ-like"/>
</dbReference>
<reference evidence="1 2" key="1">
    <citation type="submission" date="2019-03" db="EMBL/GenBank/DDBJ databases">
        <authorList>
            <person name="Kim M.K.M."/>
        </authorList>
    </citation>
    <scope>NUCLEOTIDE SEQUENCE [LARGE SCALE GENOMIC DNA]</scope>
    <source>
        <strain evidence="1 2">18JY21-1</strain>
    </source>
</reference>
<gene>
    <name evidence="1" type="ORF">E0485_20630</name>
</gene>
<protein>
    <submittedName>
        <fullName evidence="1">Winged helix DNA-binding domain-containing protein</fullName>
    </submittedName>
</protein>
<dbReference type="EMBL" id="SKFG01000030">
    <property type="protein sequence ID" value="TCZ73783.1"/>
    <property type="molecule type" value="Genomic_DNA"/>
</dbReference>
<proteinExistence type="predicted"/>
<dbReference type="PANTHER" id="PTHR38479:SF2">
    <property type="entry name" value="WINGED HELIX DNA-BINDING DOMAIN-CONTAINING PROTEIN"/>
    <property type="match status" value="1"/>
</dbReference>
<dbReference type="Pfam" id="PF06224">
    <property type="entry name" value="AlkZ-like"/>
    <property type="match status" value="1"/>
</dbReference>
<keyword evidence="1" id="KW-0238">DNA-binding</keyword>
<keyword evidence="2" id="KW-1185">Reference proteome</keyword>
<dbReference type="PANTHER" id="PTHR38479">
    <property type="entry name" value="LMO0824 PROTEIN"/>
    <property type="match status" value="1"/>
</dbReference>
<dbReference type="Proteomes" id="UP000295418">
    <property type="component" value="Unassembled WGS sequence"/>
</dbReference>
<accession>A0A4R4E4K7</accession>
<evidence type="ECO:0000313" key="2">
    <source>
        <dbReference type="Proteomes" id="UP000295418"/>
    </source>
</evidence>
<dbReference type="OrthoDB" id="57247at2"/>
<dbReference type="AlphaFoldDB" id="A0A4R4E4K7"/>